<name>A0A1B7N931_9AGAM</name>
<keyword evidence="7" id="KW-1185">Reference proteome</keyword>
<sequence length="497" mass="55122">VTGISLAEQIAQLEDAAPPLSSILTFPLVDFDPEGEVTGHDPEDNLAEDTSGARDHYIDVGPSAIRKLHDSVADPKYDGIKTSRKQLVEDCGTDHSSEGDDDETNNEGNDEINSEEDDETNSEGECEKSDQELVQAPKGHTTLSEDTKHTENLSSTLRKTREEDRKKGKAVSNQITLWDTLLDARIRLQKAISAGNRLPPQFPSHLPQLSYYADSVDAQPSLAKMLGEAQLLSDELFDLQDELLSTNESISPHPRKRRKTGEVKSIQDFASEFREATQAAASVEHIFHPHLIQTLNKWSSKIQAVAPSVLLPSNRNAFSKSAQGLKSAAQLVDETLADHDKVLQRTRIYRGKGSRIKADQGDGGDGEEDRGDPEVFDDTDFYHQLLRDVIDARGNGGNEDWMEVQKQKKAKKNVDTKASKGRKLRYEVHEKIQNFMVPITTQVSWHEEQIDELFASLLGKGFEHSMQGADDGVDGLADVSMQEHIDATLKNGFRVFG</sequence>
<gene>
    <name evidence="6" type="ORF">K503DRAFT_837268</name>
</gene>
<evidence type="ECO:0000256" key="3">
    <source>
        <dbReference type="SAM" id="MobiDB-lite"/>
    </source>
</evidence>
<dbReference type="GO" id="GO:0005730">
    <property type="term" value="C:nucleolus"/>
    <property type="evidence" value="ECO:0007669"/>
    <property type="project" value="TreeGrafter"/>
</dbReference>
<protein>
    <recommendedName>
        <fullName evidence="2">Protein BFR2</fullName>
    </recommendedName>
</protein>
<evidence type="ECO:0000313" key="7">
    <source>
        <dbReference type="Proteomes" id="UP000092154"/>
    </source>
</evidence>
<feature type="domain" description="AATF leucine zipper-containing" evidence="5">
    <location>
        <begin position="164"/>
        <end position="301"/>
    </location>
</feature>
<dbReference type="Pfam" id="PF08164">
    <property type="entry name" value="TRAUB"/>
    <property type="match status" value="1"/>
</dbReference>
<dbReference type="InterPro" id="IPR025160">
    <property type="entry name" value="AATF"/>
</dbReference>
<dbReference type="AlphaFoldDB" id="A0A1B7N931"/>
<proteinExistence type="inferred from homology"/>
<dbReference type="InParanoid" id="A0A1B7N931"/>
<feature type="region of interest" description="Disordered" evidence="3">
    <location>
        <begin position="32"/>
        <end position="57"/>
    </location>
</feature>
<feature type="region of interest" description="Disordered" evidence="3">
    <location>
        <begin position="90"/>
        <end position="169"/>
    </location>
</feature>
<organism evidence="6 7">
    <name type="scientific">Rhizopogon vinicolor AM-OR11-026</name>
    <dbReference type="NCBI Taxonomy" id="1314800"/>
    <lineage>
        <taxon>Eukaryota</taxon>
        <taxon>Fungi</taxon>
        <taxon>Dikarya</taxon>
        <taxon>Basidiomycota</taxon>
        <taxon>Agaricomycotina</taxon>
        <taxon>Agaricomycetes</taxon>
        <taxon>Agaricomycetidae</taxon>
        <taxon>Boletales</taxon>
        <taxon>Suillineae</taxon>
        <taxon>Rhizopogonaceae</taxon>
        <taxon>Rhizopogon</taxon>
    </lineage>
</organism>
<evidence type="ECO:0000259" key="5">
    <source>
        <dbReference type="Pfam" id="PF13339"/>
    </source>
</evidence>
<accession>A0A1B7N931</accession>
<dbReference type="STRING" id="1314800.A0A1B7N931"/>
<feature type="non-terminal residue" evidence="6">
    <location>
        <position position="1"/>
    </location>
</feature>
<evidence type="ECO:0000313" key="6">
    <source>
        <dbReference type="EMBL" id="OAX41373.1"/>
    </source>
</evidence>
<feature type="compositionally biased region" description="Acidic residues" evidence="3">
    <location>
        <begin position="99"/>
        <end position="124"/>
    </location>
</feature>
<evidence type="ECO:0000256" key="1">
    <source>
        <dbReference type="ARBA" id="ARBA00008966"/>
    </source>
</evidence>
<dbReference type="EMBL" id="KV448182">
    <property type="protein sequence ID" value="OAX41373.1"/>
    <property type="molecule type" value="Genomic_DNA"/>
</dbReference>
<dbReference type="OrthoDB" id="5783963at2759"/>
<evidence type="ECO:0000259" key="4">
    <source>
        <dbReference type="Pfam" id="PF08164"/>
    </source>
</evidence>
<dbReference type="InterPro" id="IPR039223">
    <property type="entry name" value="AATF/Bfr2"/>
</dbReference>
<evidence type="ECO:0000256" key="2">
    <source>
        <dbReference type="ARBA" id="ARBA00013850"/>
    </source>
</evidence>
<dbReference type="GO" id="GO:0000462">
    <property type="term" value="P:maturation of SSU-rRNA from tricistronic rRNA transcript (SSU-rRNA, 5.8S rRNA, LSU-rRNA)"/>
    <property type="evidence" value="ECO:0007669"/>
    <property type="project" value="TreeGrafter"/>
</dbReference>
<dbReference type="Proteomes" id="UP000092154">
    <property type="component" value="Unassembled WGS sequence"/>
</dbReference>
<feature type="domain" description="Apoptosis-antagonizing transcription factor C-terminal" evidence="4">
    <location>
        <begin position="382"/>
        <end position="458"/>
    </location>
</feature>
<dbReference type="Pfam" id="PF13339">
    <property type="entry name" value="AATF-Che1"/>
    <property type="match status" value="1"/>
</dbReference>
<comment type="similarity">
    <text evidence="1">Belongs to the AATF family.</text>
</comment>
<dbReference type="FunCoup" id="A0A1B7N931">
    <property type="interactions" value="545"/>
</dbReference>
<reference evidence="6 7" key="1">
    <citation type="submission" date="2016-06" db="EMBL/GenBank/DDBJ databases">
        <title>Comparative genomics of the ectomycorrhizal sister species Rhizopogon vinicolor and Rhizopogon vesiculosus (Basidiomycota: Boletales) reveals a divergence of the mating type B locus.</title>
        <authorList>
            <consortium name="DOE Joint Genome Institute"/>
            <person name="Mujic A.B."/>
            <person name="Kuo A."/>
            <person name="Tritt A."/>
            <person name="Lipzen A."/>
            <person name="Chen C."/>
            <person name="Johnson J."/>
            <person name="Sharma A."/>
            <person name="Barry K."/>
            <person name="Grigoriev I.V."/>
            <person name="Spatafora J.W."/>
        </authorList>
    </citation>
    <scope>NUCLEOTIDE SEQUENCE [LARGE SCALE GENOMIC DNA]</scope>
    <source>
        <strain evidence="6 7">AM-OR11-026</strain>
    </source>
</reference>
<dbReference type="PANTHER" id="PTHR15565">
    <property type="entry name" value="AATF PROTEIN APOPTOSIS ANTAGONIZING TRANSCRIPTION FACTOR"/>
    <property type="match status" value="1"/>
</dbReference>
<feature type="region of interest" description="Disordered" evidence="3">
    <location>
        <begin position="353"/>
        <end position="376"/>
    </location>
</feature>
<dbReference type="InterPro" id="IPR012617">
    <property type="entry name" value="AATF_C"/>
</dbReference>
<feature type="compositionally biased region" description="Acidic residues" evidence="3">
    <location>
        <begin position="362"/>
        <end position="376"/>
    </location>
</feature>
<dbReference type="PANTHER" id="PTHR15565:SF0">
    <property type="entry name" value="PROTEIN AATF"/>
    <property type="match status" value="1"/>
</dbReference>